<accession>A0A8S1LIG0</accession>
<dbReference type="Proteomes" id="UP000688137">
    <property type="component" value="Unassembled WGS sequence"/>
</dbReference>
<organism evidence="3 4">
    <name type="scientific">Paramecium primaurelia</name>
    <dbReference type="NCBI Taxonomy" id="5886"/>
    <lineage>
        <taxon>Eukaryota</taxon>
        <taxon>Sar</taxon>
        <taxon>Alveolata</taxon>
        <taxon>Ciliophora</taxon>
        <taxon>Intramacronucleata</taxon>
        <taxon>Oligohymenophorea</taxon>
        <taxon>Peniculida</taxon>
        <taxon>Parameciidae</taxon>
        <taxon>Paramecium</taxon>
    </lineage>
</organism>
<evidence type="ECO:0000256" key="1">
    <source>
        <dbReference type="SAM" id="Coils"/>
    </source>
</evidence>
<keyword evidence="4" id="KW-1185">Reference proteome</keyword>
<reference evidence="3" key="1">
    <citation type="submission" date="2021-01" db="EMBL/GenBank/DDBJ databases">
        <authorList>
            <consortium name="Genoscope - CEA"/>
            <person name="William W."/>
        </authorList>
    </citation>
    <scope>NUCLEOTIDE SEQUENCE</scope>
</reference>
<dbReference type="OMA" id="HRQQTDA"/>
<proteinExistence type="predicted"/>
<dbReference type="EMBL" id="CAJJDM010000032">
    <property type="protein sequence ID" value="CAD8062714.1"/>
    <property type="molecule type" value="Genomic_DNA"/>
</dbReference>
<sequence>MKLIVLIVLVGVALARDEYFFAQLRDSEFGKTIIQTLQVQLLQEHPADTVVHLLKQMKDDLLNEQRAEDEDVQGSLQSCQTASEAAAAVITVAKERKATAEDRLPLLQQEQNDKKQQLFDKQGEEQRNLDRISVLQEARNVQRGEYEQRRDELVGLISALQEAKQILSQGITSLKKTSFAELKSHHQNFLKYYPHKKGFHTMVNMLLEVLQDEGTQESAAQKVVKIIDTLVDSIFQVQKEEMKAEDGRELDFQTQKERLLLANRRLEGSIADLNARYEILGQKILEVRNDIATQDAVIFNKQTEKGDWDQTCNDTEKAHRQQTDSRNAQLEIIVECIDIFETRFDMETKSYIQRIRF</sequence>
<comment type="caution">
    <text evidence="3">The sequence shown here is derived from an EMBL/GenBank/DDBJ whole genome shotgun (WGS) entry which is preliminary data.</text>
</comment>
<feature type="signal peptide" evidence="2">
    <location>
        <begin position="1"/>
        <end position="15"/>
    </location>
</feature>
<evidence type="ECO:0000313" key="3">
    <source>
        <dbReference type="EMBL" id="CAD8062714.1"/>
    </source>
</evidence>
<gene>
    <name evidence="3" type="ORF">PPRIM_AZ9-3.1.T0330313</name>
</gene>
<dbReference type="AlphaFoldDB" id="A0A8S1LIG0"/>
<evidence type="ECO:0000256" key="2">
    <source>
        <dbReference type="SAM" id="SignalP"/>
    </source>
</evidence>
<feature type="coiled-coil region" evidence="1">
    <location>
        <begin position="256"/>
        <end position="290"/>
    </location>
</feature>
<keyword evidence="1" id="KW-0175">Coiled coil</keyword>
<evidence type="ECO:0000313" key="4">
    <source>
        <dbReference type="Proteomes" id="UP000688137"/>
    </source>
</evidence>
<protein>
    <submittedName>
        <fullName evidence="3">Uncharacterized protein</fullName>
    </submittedName>
</protein>
<name>A0A8S1LIG0_PARPR</name>
<feature type="chain" id="PRO_5035838290" evidence="2">
    <location>
        <begin position="16"/>
        <end position="357"/>
    </location>
</feature>
<keyword evidence="2" id="KW-0732">Signal</keyword>